<comment type="miscellaneous">
    <text evidence="7">The active site is located at the dimer interface.</text>
</comment>
<dbReference type="InterPro" id="IPR037510">
    <property type="entry name" value="PdxA"/>
</dbReference>
<dbReference type="GO" id="GO:0005737">
    <property type="term" value="C:cytoplasm"/>
    <property type="evidence" value="ECO:0007669"/>
    <property type="project" value="UniProtKB-SubCell"/>
</dbReference>
<keyword evidence="9" id="KW-1185">Reference proteome</keyword>
<keyword evidence="5 7" id="KW-0520">NAD</keyword>
<gene>
    <name evidence="7" type="primary">pdxA</name>
    <name evidence="8" type="ORF">BEN30_06290</name>
</gene>
<dbReference type="STRING" id="28181.BEN30_06290"/>
<proteinExistence type="inferred from homology"/>
<dbReference type="PANTHER" id="PTHR30004:SF6">
    <property type="entry name" value="D-THREONATE 4-PHOSPHATE DEHYDROGENASE"/>
    <property type="match status" value="1"/>
</dbReference>
<keyword evidence="4 7" id="KW-0560">Oxidoreductase</keyword>
<keyword evidence="1 7" id="KW-0963">Cytoplasm</keyword>
<feature type="binding site" evidence="7">
    <location>
        <position position="272"/>
    </location>
    <ligand>
        <name>a divalent metal cation</name>
        <dbReference type="ChEBI" id="CHEBI:60240"/>
        <note>ligand shared between dimeric partners</note>
    </ligand>
</feature>
<feature type="binding site" evidence="7">
    <location>
        <position position="137"/>
    </location>
    <ligand>
        <name>substrate</name>
    </ligand>
</feature>
<evidence type="ECO:0000256" key="6">
    <source>
        <dbReference type="ARBA" id="ARBA00023096"/>
    </source>
</evidence>
<organism evidence="8 9">
    <name type="scientific">Magnetovibrio blakemorei</name>
    <dbReference type="NCBI Taxonomy" id="28181"/>
    <lineage>
        <taxon>Bacteria</taxon>
        <taxon>Pseudomonadati</taxon>
        <taxon>Pseudomonadota</taxon>
        <taxon>Alphaproteobacteria</taxon>
        <taxon>Rhodospirillales</taxon>
        <taxon>Magnetovibrionaceae</taxon>
        <taxon>Magnetovibrio</taxon>
    </lineage>
</organism>
<dbReference type="GO" id="GO:0008615">
    <property type="term" value="P:pyridoxine biosynthetic process"/>
    <property type="evidence" value="ECO:0007669"/>
    <property type="project" value="UniProtKB-UniRule"/>
</dbReference>
<dbReference type="AlphaFoldDB" id="A0A1E5QA05"/>
<evidence type="ECO:0000256" key="7">
    <source>
        <dbReference type="HAMAP-Rule" id="MF_00536"/>
    </source>
</evidence>
<comment type="pathway">
    <text evidence="7">Cofactor biosynthesis; pyridoxine 5'-phosphate biosynthesis; pyridoxine 5'-phosphate from D-erythrose 4-phosphate: step 4/5.</text>
</comment>
<dbReference type="HAMAP" id="MF_00536">
    <property type="entry name" value="PdxA"/>
    <property type="match status" value="1"/>
</dbReference>
<dbReference type="GO" id="GO:0051287">
    <property type="term" value="F:NAD binding"/>
    <property type="evidence" value="ECO:0007669"/>
    <property type="project" value="InterPro"/>
</dbReference>
<keyword evidence="2 7" id="KW-0479">Metal-binding</keyword>
<name>A0A1E5QA05_9PROT</name>
<dbReference type="GO" id="GO:0000287">
    <property type="term" value="F:magnesium ion binding"/>
    <property type="evidence" value="ECO:0007669"/>
    <property type="project" value="UniProtKB-UniRule"/>
</dbReference>
<dbReference type="UniPathway" id="UPA00244">
    <property type="reaction ID" value="UER00312"/>
</dbReference>
<protein>
    <recommendedName>
        <fullName evidence="7">4-hydroxythreonine-4-phosphate dehydrogenase</fullName>
        <ecNumber evidence="7">1.1.1.262</ecNumber>
    </recommendedName>
    <alternativeName>
        <fullName evidence="7">4-(phosphohydroxy)-L-threonine dehydrogenase</fullName>
    </alternativeName>
</protein>
<comment type="cofactor">
    <cofactor evidence="7">
        <name>Zn(2+)</name>
        <dbReference type="ChEBI" id="CHEBI:29105"/>
    </cofactor>
    <cofactor evidence="7">
        <name>Mg(2+)</name>
        <dbReference type="ChEBI" id="CHEBI:18420"/>
    </cofactor>
    <cofactor evidence="7">
        <name>Co(2+)</name>
        <dbReference type="ChEBI" id="CHEBI:48828"/>
    </cofactor>
    <text evidence="7">Binds 1 divalent metal cation per subunit. Can use ions such as Zn(2+), Mg(2+) or Co(2+).</text>
</comment>
<keyword evidence="7" id="KW-0862">Zinc</keyword>
<comment type="caution">
    <text evidence="8">The sequence shown here is derived from an EMBL/GenBank/DDBJ whole genome shotgun (WGS) entry which is preliminary data.</text>
</comment>
<evidence type="ECO:0000256" key="1">
    <source>
        <dbReference type="ARBA" id="ARBA00022490"/>
    </source>
</evidence>
<evidence type="ECO:0000256" key="5">
    <source>
        <dbReference type="ARBA" id="ARBA00023027"/>
    </source>
</evidence>
<dbReference type="InterPro" id="IPR005255">
    <property type="entry name" value="PdxA_fam"/>
</dbReference>
<evidence type="ECO:0000256" key="2">
    <source>
        <dbReference type="ARBA" id="ARBA00022723"/>
    </source>
</evidence>
<dbReference type="GO" id="GO:0050570">
    <property type="term" value="F:4-hydroxythreonine-4-phosphate dehydrogenase activity"/>
    <property type="evidence" value="ECO:0007669"/>
    <property type="project" value="UniProtKB-UniRule"/>
</dbReference>
<dbReference type="NCBIfam" id="TIGR00557">
    <property type="entry name" value="pdxA"/>
    <property type="match status" value="1"/>
</dbReference>
<comment type="similarity">
    <text evidence="7">Belongs to the PdxA family.</text>
</comment>
<evidence type="ECO:0000313" key="9">
    <source>
        <dbReference type="Proteomes" id="UP000095347"/>
    </source>
</evidence>
<comment type="function">
    <text evidence="7">Catalyzes the NAD(P)-dependent oxidation of 4-(phosphooxy)-L-threonine (HTP) into 2-amino-3-oxo-4-(phosphooxy)butyric acid which spontaneously decarboxylates to form 3-amino-2-oxopropyl phosphate (AHAP).</text>
</comment>
<comment type="subcellular location">
    <subcellularLocation>
        <location evidence="7">Cytoplasm</location>
    </subcellularLocation>
</comment>
<feature type="binding site" evidence="7">
    <location>
        <position position="289"/>
    </location>
    <ligand>
        <name>substrate</name>
    </ligand>
</feature>
<dbReference type="OrthoDB" id="9801783at2"/>
<evidence type="ECO:0000256" key="4">
    <source>
        <dbReference type="ARBA" id="ARBA00023002"/>
    </source>
</evidence>
<dbReference type="GO" id="GO:0008270">
    <property type="term" value="F:zinc ion binding"/>
    <property type="evidence" value="ECO:0007669"/>
    <property type="project" value="UniProtKB-UniRule"/>
</dbReference>
<dbReference type="EMBL" id="MCGG01000013">
    <property type="protein sequence ID" value="OEJ68552.1"/>
    <property type="molecule type" value="Genomic_DNA"/>
</dbReference>
<keyword evidence="7" id="KW-0460">Magnesium</keyword>
<keyword evidence="3 7" id="KW-0521">NADP</keyword>
<dbReference type="Proteomes" id="UP000095347">
    <property type="component" value="Unassembled WGS sequence"/>
</dbReference>
<comment type="subunit">
    <text evidence="7">Homodimer.</text>
</comment>
<feature type="binding site" evidence="7">
    <location>
        <position position="298"/>
    </location>
    <ligand>
        <name>substrate</name>
    </ligand>
</feature>
<dbReference type="Gene3D" id="3.40.718.10">
    <property type="entry name" value="Isopropylmalate Dehydrogenase"/>
    <property type="match status" value="1"/>
</dbReference>
<reference evidence="9" key="1">
    <citation type="submission" date="2016-07" db="EMBL/GenBank/DDBJ databases">
        <authorList>
            <person name="Florea S."/>
            <person name="Webb J.S."/>
            <person name="Jaromczyk J."/>
            <person name="Schardl C.L."/>
        </authorList>
    </citation>
    <scope>NUCLEOTIDE SEQUENCE [LARGE SCALE GENOMIC DNA]</scope>
    <source>
        <strain evidence="9">MV-1</strain>
    </source>
</reference>
<dbReference type="PANTHER" id="PTHR30004">
    <property type="entry name" value="4-HYDROXYTHREONINE-4-PHOSPHATE DEHYDROGENASE"/>
    <property type="match status" value="1"/>
</dbReference>
<dbReference type="EC" id="1.1.1.262" evidence="7"/>
<feature type="binding site" evidence="7">
    <location>
        <position position="280"/>
    </location>
    <ligand>
        <name>substrate</name>
    </ligand>
</feature>
<evidence type="ECO:0000256" key="3">
    <source>
        <dbReference type="ARBA" id="ARBA00022857"/>
    </source>
</evidence>
<dbReference type="NCBIfam" id="NF003699">
    <property type="entry name" value="PRK05312.1"/>
    <property type="match status" value="1"/>
</dbReference>
<dbReference type="SUPFAM" id="SSF53659">
    <property type="entry name" value="Isocitrate/Isopropylmalate dehydrogenase-like"/>
    <property type="match status" value="1"/>
</dbReference>
<sequence>MDTLPVALTMGEPAGVGGDITLKAWLKRSLGLPVFFTIDDPGRLLSLAKRLHLDVPVRMISDPLEALDHFHHALPVLSAPLPVPSVPGTPDSRNAQSVLNAIERAVKLVQAGHASSVVTNPIAKDALYAAGFKFPGHTEFLAHLAAGQGEKTPQPVMMLACDKLRVVLATVHVSLAEAARTLSTNTICEVARITHAALKRDFAIAQPRIAVAGLNPHAGEGGAMGREEIDIIRPALERLKSEGLNVFGPLPPDTMFTAKALPTYDAALCMYHDQGLIPLKTLDFESGVNATLGLPFVRTSPDHGTAFDIAGTGQASEKSLMAALRMAASMAHARSATLAQTGA</sequence>
<keyword evidence="7" id="KW-0170">Cobalt</keyword>
<accession>A0A1E5QA05</accession>
<dbReference type="GO" id="GO:0042823">
    <property type="term" value="P:pyridoxal phosphate biosynthetic process"/>
    <property type="evidence" value="ECO:0007669"/>
    <property type="project" value="UniProtKB-UniRule"/>
</dbReference>
<feature type="binding site" evidence="7">
    <location>
        <position position="138"/>
    </location>
    <ligand>
        <name>substrate</name>
    </ligand>
</feature>
<feature type="binding site" evidence="7">
    <location>
        <position position="172"/>
    </location>
    <ligand>
        <name>a divalent metal cation</name>
        <dbReference type="ChEBI" id="CHEBI:60240"/>
        <note>ligand shared between dimeric partners</note>
    </ligand>
</feature>
<keyword evidence="6 7" id="KW-0664">Pyridoxine biosynthesis</keyword>
<comment type="catalytic activity">
    <reaction evidence="7">
        <text>4-(phosphooxy)-L-threonine + NAD(+) = 3-amino-2-oxopropyl phosphate + CO2 + NADH</text>
        <dbReference type="Rhea" id="RHEA:32275"/>
        <dbReference type="ChEBI" id="CHEBI:16526"/>
        <dbReference type="ChEBI" id="CHEBI:57279"/>
        <dbReference type="ChEBI" id="CHEBI:57540"/>
        <dbReference type="ChEBI" id="CHEBI:57945"/>
        <dbReference type="ChEBI" id="CHEBI:58452"/>
        <dbReference type="EC" id="1.1.1.262"/>
    </reaction>
</comment>
<feature type="binding site" evidence="7">
    <location>
        <position position="217"/>
    </location>
    <ligand>
        <name>a divalent metal cation</name>
        <dbReference type="ChEBI" id="CHEBI:60240"/>
        <note>ligand shared between dimeric partners</note>
    </ligand>
</feature>
<evidence type="ECO:0000313" key="8">
    <source>
        <dbReference type="EMBL" id="OEJ68552.1"/>
    </source>
</evidence>
<dbReference type="Pfam" id="PF04166">
    <property type="entry name" value="PdxA"/>
    <property type="match status" value="1"/>
</dbReference>
<dbReference type="GO" id="GO:0050897">
    <property type="term" value="F:cobalt ion binding"/>
    <property type="evidence" value="ECO:0007669"/>
    <property type="project" value="UniProtKB-UniRule"/>
</dbReference>